<dbReference type="Proteomes" id="UP000032300">
    <property type="component" value="Chromosome"/>
</dbReference>
<evidence type="ECO:0000313" key="4">
    <source>
        <dbReference type="Proteomes" id="UP000032300"/>
    </source>
</evidence>
<feature type="compositionally biased region" description="Low complexity" evidence="1">
    <location>
        <begin position="226"/>
        <end position="245"/>
    </location>
</feature>
<feature type="transmembrane region" description="Helical" evidence="2">
    <location>
        <begin position="12"/>
        <end position="31"/>
    </location>
</feature>
<proteinExistence type="predicted"/>
<gene>
    <name evidence="3" type="ORF">TS85_21965</name>
</gene>
<keyword evidence="2" id="KW-1133">Transmembrane helix</keyword>
<reference evidence="3 4" key="1">
    <citation type="journal article" date="2015" name="Int. J. Syst. Evol. Microbiol.">
        <title>Sphingomonas hengshuiensis sp. nov., isolated from lake wetland.</title>
        <authorList>
            <person name="Wei S."/>
            <person name="Wang T."/>
            <person name="Liu H."/>
            <person name="Zhang C."/>
            <person name="Guo J."/>
            <person name="Wang Q."/>
            <person name="Liang K."/>
            <person name="Zhang Z."/>
        </authorList>
    </citation>
    <scope>NUCLEOTIDE SEQUENCE [LARGE SCALE GENOMIC DNA]</scope>
    <source>
        <strain evidence="3 4">WHSC-8</strain>
    </source>
</reference>
<reference evidence="3 4" key="2">
    <citation type="submission" date="2015-02" db="EMBL/GenBank/DDBJ databases">
        <title>The complete genome of Sphingomonas hengshuiensis sp. WHSC-8 isolated from soil of Hengshui Lake.</title>
        <authorList>
            <person name="Wei S."/>
            <person name="Guo J."/>
            <person name="Su C."/>
            <person name="Wu R."/>
            <person name="Zhang Z."/>
            <person name="Liang K."/>
            <person name="Li H."/>
            <person name="Wang T."/>
            <person name="Liu H."/>
            <person name="Zhang C."/>
            <person name="Li Z."/>
            <person name="Wang Q."/>
            <person name="Meng J."/>
        </authorList>
    </citation>
    <scope>NUCLEOTIDE SEQUENCE [LARGE SCALE GENOMIC DNA]</scope>
    <source>
        <strain evidence="3 4">WHSC-8</strain>
    </source>
</reference>
<dbReference type="InterPro" id="IPR011990">
    <property type="entry name" value="TPR-like_helical_dom_sf"/>
</dbReference>
<feature type="region of interest" description="Disordered" evidence="1">
    <location>
        <begin position="217"/>
        <end position="245"/>
    </location>
</feature>
<evidence type="ECO:0000256" key="1">
    <source>
        <dbReference type="SAM" id="MobiDB-lite"/>
    </source>
</evidence>
<evidence type="ECO:0000313" key="3">
    <source>
        <dbReference type="EMBL" id="AJP73893.1"/>
    </source>
</evidence>
<keyword evidence="2" id="KW-0812">Transmembrane</keyword>
<dbReference type="Gene3D" id="1.25.40.10">
    <property type="entry name" value="Tetratricopeptide repeat domain"/>
    <property type="match status" value="1"/>
</dbReference>
<protein>
    <submittedName>
        <fullName evidence="3">Uncharacterized protein</fullName>
    </submittedName>
</protein>
<accession>A0A7U4JBR9</accession>
<organism evidence="3 4">
    <name type="scientific">Sphingomonas hengshuiensis</name>
    <dbReference type="NCBI Taxonomy" id="1609977"/>
    <lineage>
        <taxon>Bacteria</taxon>
        <taxon>Pseudomonadati</taxon>
        <taxon>Pseudomonadota</taxon>
        <taxon>Alphaproteobacteria</taxon>
        <taxon>Sphingomonadales</taxon>
        <taxon>Sphingomonadaceae</taxon>
        <taxon>Sphingomonas</taxon>
    </lineage>
</organism>
<keyword evidence="4" id="KW-1185">Reference proteome</keyword>
<dbReference type="SUPFAM" id="SSF48452">
    <property type="entry name" value="TPR-like"/>
    <property type="match status" value="1"/>
</dbReference>
<dbReference type="KEGG" id="sphi:TS85_21965"/>
<evidence type="ECO:0000256" key="2">
    <source>
        <dbReference type="SAM" id="Phobius"/>
    </source>
</evidence>
<name>A0A7U4JBR9_9SPHN</name>
<dbReference type="EMBL" id="CP010836">
    <property type="protein sequence ID" value="AJP73893.1"/>
    <property type="molecule type" value="Genomic_DNA"/>
</dbReference>
<keyword evidence="2" id="KW-0472">Membrane</keyword>
<dbReference type="AlphaFoldDB" id="A0A7U4JBR9"/>
<sequence>MGRAAGGRYLRIIMFAVAATIGIWIVMRITMPGILVAKQRPELAFAVRPASTLASTSLAMVQLSRGNIAAAEGLARSSVARAPYDQRALATLAAAAERRGKRAEAAQRYTLAAGLGWRNGAVATWLFGYGLETRSYRLAAAHGDALVRRGRERTRVFAGFREMLETPEGAAALAERFRDDPPWRALFFRDVGRLTPGQRRGLEGLLVDLARMGKPASEAERAPLGARPANAAQPASAPSQQRSIS</sequence>